<dbReference type="EMBL" id="LSYV01000035">
    <property type="protein sequence ID" value="KXZ47569.1"/>
    <property type="molecule type" value="Genomic_DNA"/>
</dbReference>
<feature type="compositionally biased region" description="Gly residues" evidence="1">
    <location>
        <begin position="597"/>
        <end position="607"/>
    </location>
</feature>
<feature type="compositionally biased region" description="Gly residues" evidence="1">
    <location>
        <begin position="45"/>
        <end position="55"/>
    </location>
</feature>
<reference evidence="3" key="1">
    <citation type="journal article" date="2016" name="Nat. Commun.">
        <title>The Gonium pectorale genome demonstrates co-option of cell cycle regulation during the evolution of multicellularity.</title>
        <authorList>
            <person name="Hanschen E.R."/>
            <person name="Marriage T.N."/>
            <person name="Ferris P.J."/>
            <person name="Hamaji T."/>
            <person name="Toyoda A."/>
            <person name="Fujiyama A."/>
            <person name="Neme R."/>
            <person name="Noguchi H."/>
            <person name="Minakuchi Y."/>
            <person name="Suzuki M."/>
            <person name="Kawai-Toyooka H."/>
            <person name="Smith D.R."/>
            <person name="Sparks H."/>
            <person name="Anderson J."/>
            <person name="Bakaric R."/>
            <person name="Luria V."/>
            <person name="Karger A."/>
            <person name="Kirschner M.W."/>
            <person name="Durand P.M."/>
            <person name="Michod R.E."/>
            <person name="Nozaki H."/>
            <person name="Olson B.J."/>
        </authorList>
    </citation>
    <scope>NUCLEOTIDE SEQUENCE [LARGE SCALE GENOMIC DNA]</scope>
    <source>
        <strain evidence="3">NIES-2863</strain>
    </source>
</reference>
<dbReference type="AlphaFoldDB" id="A0A150GCK7"/>
<evidence type="ECO:0000256" key="1">
    <source>
        <dbReference type="SAM" id="MobiDB-lite"/>
    </source>
</evidence>
<feature type="compositionally biased region" description="Gly residues" evidence="1">
    <location>
        <begin position="747"/>
        <end position="757"/>
    </location>
</feature>
<protein>
    <submittedName>
        <fullName evidence="2">Uncharacterized protein</fullName>
    </submittedName>
</protein>
<accession>A0A150GCK7</accession>
<gene>
    <name evidence="2" type="ORF">GPECTOR_34g728</name>
</gene>
<feature type="compositionally biased region" description="Low complexity" evidence="1">
    <location>
        <begin position="729"/>
        <end position="741"/>
    </location>
</feature>
<feature type="compositionally biased region" description="Low complexity" evidence="1">
    <location>
        <begin position="586"/>
        <end position="596"/>
    </location>
</feature>
<feature type="region of interest" description="Disordered" evidence="1">
    <location>
        <begin position="1"/>
        <end position="118"/>
    </location>
</feature>
<evidence type="ECO:0000313" key="3">
    <source>
        <dbReference type="Proteomes" id="UP000075714"/>
    </source>
</evidence>
<feature type="compositionally biased region" description="Acidic residues" evidence="1">
    <location>
        <begin position="20"/>
        <end position="35"/>
    </location>
</feature>
<feature type="compositionally biased region" description="Acidic residues" evidence="1">
    <location>
        <begin position="1"/>
        <end position="11"/>
    </location>
</feature>
<dbReference type="Proteomes" id="UP000075714">
    <property type="component" value="Unassembled WGS sequence"/>
</dbReference>
<evidence type="ECO:0000313" key="2">
    <source>
        <dbReference type="EMBL" id="KXZ47569.1"/>
    </source>
</evidence>
<feature type="region of interest" description="Disordered" evidence="1">
    <location>
        <begin position="447"/>
        <end position="540"/>
    </location>
</feature>
<feature type="compositionally biased region" description="Basic and acidic residues" evidence="1">
    <location>
        <begin position="94"/>
        <end position="106"/>
    </location>
</feature>
<name>A0A150GCK7_GONPE</name>
<feature type="compositionally biased region" description="Basic and acidic residues" evidence="1">
    <location>
        <begin position="628"/>
        <end position="639"/>
    </location>
</feature>
<dbReference type="OrthoDB" id="552138at2759"/>
<feature type="region of interest" description="Disordered" evidence="1">
    <location>
        <begin position="1087"/>
        <end position="1136"/>
    </location>
</feature>
<feature type="region of interest" description="Disordered" evidence="1">
    <location>
        <begin position="569"/>
        <end position="757"/>
    </location>
</feature>
<feature type="compositionally biased region" description="Low complexity" evidence="1">
    <location>
        <begin position="687"/>
        <end position="722"/>
    </location>
</feature>
<sequence length="1136" mass="112675">MGGGGGDDEDSGSSSSSGDGDSDGSEGDGGVDEESGPGLSESLGWEGGSGSGSGDGEADTSESGGEAEDGDLHRDAGCGEEESEEESEEEDSEDGRSSSSDEHDLTAVEAGTRAPGAEDESGLLMWCRIKGYPPPPHWPMRTFLRPGELHVPFLGPDAAHMNAAECWEARDGRFASRKLPGPLALWTDLDDDPDTCLRPSRALTAGAPLPLTSAAEGVGRASGPPAALPNDGAAAAAAAAFGFRISRGSCELSLEEARARAARLGGWAPPRSSSSSQAVAAAVAAAERSKRAAAGGGEPPGPPTDPLLREALLREVEAAAAAGNASAAAELRRTLDHYCRSAGARLDAAAAPTPAAAPAAGAAGVDDGPDAELAQLRVMGPTAGWTLARMEAELRVQAAQRLAGGKVVMHRAPVRHPGEPAGPYMERCIVYYDAWKAFMVMQRRKRWPRKPKPKAAAAAAAVMAAGEASESQHGGGGDRGPARATDAAGGGDAGGARCEVHEAGPGPSSTAAAGGREGGRGRGGGRSRGRGAGRGQRSVGDGASYRAWWENMEAAVGEEIVTPAAGQADDAGEAAGLTGGAPPPAAVARGSSQRAASGGGGSGGGGGSKRKSSSSSSSSSGNSSNADKSSDRSSGDSKDGTSSGRTSSSSSDSGSGGGHAHSAGEGDGRSRPPSADGAPGSEGPPNGSGTSSSSSSSGSSSDSTSSSDGDSSSSDSSSNDSSKNGASPQTSSSVGVTMSQSSEEEAGGGGGADARGVCVNGGAGGTGGGLPRVDELLVVPDPDCDPDVGPQDDVALLPAGEAYFDGHLWVLRRTATKLYAGPLDGAEGRMDGDENEDEGGGSAAPERRRGVVHVEDTLCCAHPGCPAVKRVHRPAGAPGALGPEQLAASGLRVWVVHESVSAAEVAQVPGSGGAGLGPGARPASSVPDFSLSEVAADAYVVLVQRAARALMQPHLPPQPHSSLRRRRSCPDWVDPALAAAVPGAPSAWEAVHWGLEDPDPCAYLVEDEEAEVRALAKAMAMRAAAEAAGLGPAAAGGANRSRGGEGPAGAAEAAGHMAMGLLRSLEWPLDLCIRQLASLLGQPAAGAAADAPASGGGGGLSWAGPAETRPPLELCGPGLAVRDTDQDMLGGQGQSS</sequence>
<feature type="region of interest" description="Disordered" evidence="1">
    <location>
        <begin position="823"/>
        <end position="848"/>
    </location>
</feature>
<feature type="compositionally biased region" description="Low complexity" evidence="1">
    <location>
        <begin position="640"/>
        <end position="653"/>
    </location>
</feature>
<feature type="compositionally biased region" description="Low complexity" evidence="1">
    <location>
        <begin position="454"/>
        <end position="465"/>
    </location>
</feature>
<feature type="compositionally biased region" description="Low complexity" evidence="1">
    <location>
        <begin position="503"/>
        <end position="514"/>
    </location>
</feature>
<organism evidence="2 3">
    <name type="scientific">Gonium pectorale</name>
    <name type="common">Green alga</name>
    <dbReference type="NCBI Taxonomy" id="33097"/>
    <lineage>
        <taxon>Eukaryota</taxon>
        <taxon>Viridiplantae</taxon>
        <taxon>Chlorophyta</taxon>
        <taxon>core chlorophytes</taxon>
        <taxon>Chlorophyceae</taxon>
        <taxon>CS clade</taxon>
        <taxon>Chlamydomonadales</taxon>
        <taxon>Volvocaceae</taxon>
        <taxon>Gonium</taxon>
    </lineage>
</organism>
<proteinExistence type="predicted"/>
<keyword evidence="3" id="KW-1185">Reference proteome</keyword>
<feature type="compositionally biased region" description="Acidic residues" evidence="1">
    <location>
        <begin position="78"/>
        <end position="93"/>
    </location>
</feature>
<comment type="caution">
    <text evidence="2">The sequence shown here is derived from an EMBL/GenBank/DDBJ whole genome shotgun (WGS) entry which is preliminary data.</text>
</comment>
<feature type="compositionally biased region" description="Acidic residues" evidence="1">
    <location>
        <begin position="56"/>
        <end position="69"/>
    </location>
</feature>
<feature type="compositionally biased region" description="Low complexity" evidence="1">
    <location>
        <begin position="613"/>
        <end position="627"/>
    </location>
</feature>